<dbReference type="InterPro" id="IPR027417">
    <property type="entry name" value="P-loop_NTPase"/>
</dbReference>
<keyword evidence="6" id="KW-1185">Reference proteome</keyword>
<reference evidence="5 7" key="1">
    <citation type="submission" date="2017-05" db="EMBL/GenBank/DDBJ databases">
        <authorList>
            <person name="Song R."/>
            <person name="Chenine A.L."/>
            <person name="Ruprecht R.M."/>
        </authorList>
    </citation>
    <scope>NUCLEOTIDE SEQUENCE [LARGE SCALE GENOMIC DNA]</scope>
    <source>
        <strain evidence="5">PD5205</strain>
    </source>
</reference>
<proteinExistence type="inferred from homology"/>
<dbReference type="EMBL" id="LT853882">
    <property type="protein sequence ID" value="SMR00295.1"/>
    <property type="molecule type" value="Genomic_DNA"/>
</dbReference>
<dbReference type="OrthoDB" id="3399180at2"/>
<dbReference type="SUPFAM" id="SSF52540">
    <property type="entry name" value="P-loop containing nucleoside triphosphate hydrolases"/>
    <property type="match status" value="1"/>
</dbReference>
<keyword evidence="2 5" id="KW-0808">Transferase</keyword>
<evidence type="ECO:0000256" key="1">
    <source>
        <dbReference type="ARBA" id="ARBA00005771"/>
    </source>
</evidence>
<evidence type="ECO:0000259" key="3">
    <source>
        <dbReference type="Pfam" id="PF00685"/>
    </source>
</evidence>
<dbReference type="PANTHER" id="PTHR11783">
    <property type="entry name" value="SULFOTRANSFERASE SULT"/>
    <property type="match status" value="1"/>
</dbReference>
<protein>
    <submittedName>
        <fullName evidence="4 5">Sulfotransferase</fullName>
        <ecNumber evidence="4">2.8.2.-</ecNumber>
    </submittedName>
</protein>
<evidence type="ECO:0000313" key="6">
    <source>
        <dbReference type="Proteomes" id="UP000195877"/>
    </source>
</evidence>
<dbReference type="InterPro" id="IPR000863">
    <property type="entry name" value="Sulfotransferase_dom"/>
</dbReference>
<dbReference type="Gene3D" id="3.40.50.300">
    <property type="entry name" value="P-loop containing nucleotide triphosphate hydrolases"/>
    <property type="match status" value="1"/>
</dbReference>
<reference evidence="4 6" key="2">
    <citation type="submission" date="2017-05" db="EMBL/GenBank/DDBJ databases">
        <authorList>
            <person name="Blom J."/>
        </authorList>
    </citation>
    <scope>NUCLEOTIDE SEQUENCE [LARGE SCALE GENOMIC DNA]</scope>
    <source>
        <strain evidence="4">PD885</strain>
    </source>
</reference>
<gene>
    <name evidence="5" type="ORF">PD5205_00940</name>
    <name evidence="4" type="ORF">PD885_03073</name>
</gene>
<evidence type="ECO:0000313" key="5">
    <source>
        <dbReference type="EMBL" id="SMR02259.1"/>
    </source>
</evidence>
<comment type="similarity">
    <text evidence="1">Belongs to the sulfotransferase 1 family.</text>
</comment>
<name>A0A1Y6H9V3_9XANT</name>
<sequence>MEMPIKQREYANRFFDSTVWNEFIYRPGDVVIASYAKAGTTWMQQIVAQLFFAGEPETEVARLSPWVDSVYPDKTSKYQLLSGQTHRRFLKTHLPADALVLSQQARYIYVGRDGRDIVWSLYDHQRGVSADAQARLDAQTQNGSRLKVMPPPTCTVTEYFDTWLERDGTPLWPFWEGARSWWALRDFPNVLFVHFSQLLGDLPAQVRRICRFLDISLPESRRAAVLEHCSFEYMREHAARYVPQGAGFWRDGGRAFFNRGQNGRWQAVLSASANDRYLQRAEKELGPDCARWLATAEWPHGQRSNLVCAIEPPVPFVAR</sequence>
<dbReference type="Pfam" id="PF00685">
    <property type="entry name" value="Sulfotransfer_1"/>
    <property type="match status" value="1"/>
</dbReference>
<dbReference type="eggNOG" id="ENOG502ZA0J">
    <property type="taxonomic scope" value="Bacteria"/>
</dbReference>
<feature type="domain" description="Sulfotransferase" evidence="3">
    <location>
        <begin position="28"/>
        <end position="277"/>
    </location>
</feature>
<evidence type="ECO:0000313" key="7">
    <source>
        <dbReference type="Proteomes" id="UP000195953"/>
    </source>
</evidence>
<dbReference type="Proteomes" id="UP000195877">
    <property type="component" value="Chromosome 1"/>
</dbReference>
<dbReference type="RefSeq" id="WP_002811911.1">
    <property type="nucleotide sequence ID" value="NZ_CP016830.1"/>
</dbReference>
<accession>A0A1Y6H9V3</accession>
<organism evidence="5 7">
    <name type="scientific">Xanthomonas fragariae</name>
    <dbReference type="NCBI Taxonomy" id="48664"/>
    <lineage>
        <taxon>Bacteria</taxon>
        <taxon>Pseudomonadati</taxon>
        <taxon>Pseudomonadota</taxon>
        <taxon>Gammaproteobacteria</taxon>
        <taxon>Lysobacterales</taxon>
        <taxon>Lysobacteraceae</taxon>
        <taxon>Xanthomonas</taxon>
    </lineage>
</organism>
<dbReference type="EC" id="2.8.2.-" evidence="4"/>
<dbReference type="EMBL" id="LT853885">
    <property type="protein sequence ID" value="SMR02259.1"/>
    <property type="molecule type" value="Genomic_DNA"/>
</dbReference>
<dbReference type="AlphaFoldDB" id="A0A1Y6H9V3"/>
<dbReference type="GO" id="GO:0008146">
    <property type="term" value="F:sulfotransferase activity"/>
    <property type="evidence" value="ECO:0007669"/>
    <property type="project" value="InterPro"/>
</dbReference>
<evidence type="ECO:0000256" key="2">
    <source>
        <dbReference type="ARBA" id="ARBA00022679"/>
    </source>
</evidence>
<evidence type="ECO:0000313" key="4">
    <source>
        <dbReference type="EMBL" id="SMR00295.1"/>
    </source>
</evidence>
<dbReference type="GeneID" id="61895369"/>
<dbReference type="Proteomes" id="UP000195953">
    <property type="component" value="Chromosome 1"/>
</dbReference>